<dbReference type="Proteomes" id="UP000547510">
    <property type="component" value="Unassembled WGS sequence"/>
</dbReference>
<organism evidence="4 5">
    <name type="scientific">Saccharothrix tamanrassetensis</name>
    <dbReference type="NCBI Taxonomy" id="1051531"/>
    <lineage>
        <taxon>Bacteria</taxon>
        <taxon>Bacillati</taxon>
        <taxon>Actinomycetota</taxon>
        <taxon>Actinomycetes</taxon>
        <taxon>Pseudonocardiales</taxon>
        <taxon>Pseudonocardiaceae</taxon>
        <taxon>Saccharothrix</taxon>
    </lineage>
</organism>
<feature type="chain" id="PRO_5032482698" description="LPXTG-motif cell wall-anchored protein" evidence="3">
    <location>
        <begin position="29"/>
        <end position="255"/>
    </location>
</feature>
<feature type="transmembrane region" description="Helical" evidence="2">
    <location>
        <begin position="223"/>
        <end position="245"/>
    </location>
</feature>
<name>A0A841CKP8_9PSEU</name>
<keyword evidence="2" id="KW-1133">Transmembrane helix</keyword>
<proteinExistence type="predicted"/>
<feature type="signal peptide" evidence="3">
    <location>
        <begin position="1"/>
        <end position="28"/>
    </location>
</feature>
<evidence type="ECO:0000313" key="5">
    <source>
        <dbReference type="Proteomes" id="UP000547510"/>
    </source>
</evidence>
<dbReference type="AlphaFoldDB" id="A0A841CKP8"/>
<evidence type="ECO:0000313" key="4">
    <source>
        <dbReference type="EMBL" id="MBB5957513.1"/>
    </source>
</evidence>
<protein>
    <recommendedName>
        <fullName evidence="6">LPXTG-motif cell wall-anchored protein</fullName>
    </recommendedName>
</protein>
<sequence length="255" mass="25440">MRLAARHLFGAAALLAATTLAVIPLATAAPKTHDSGDPRATVHEANVDIGQLGNACAAVGLPGEERELTGGYHVEGANIDITAHPDGYRITGVVVKGSSAANVYYATPPANVQPLGAIPWLDLHPPLNSSDEPAGISHWFVCAAEAETPRGDVPSSTTASSSSASSATGSTAPTTVSSTPAAGSSTPSTSTSAAATAITTTTSAFAPADAGGSRSNDDLASTGFGSLWLLFVGLALIAAGAVFVASPKLRALLRR</sequence>
<reference evidence="4 5" key="1">
    <citation type="submission" date="2020-08" db="EMBL/GenBank/DDBJ databases">
        <title>Genomic Encyclopedia of Type Strains, Phase III (KMG-III): the genomes of soil and plant-associated and newly described type strains.</title>
        <authorList>
            <person name="Whitman W."/>
        </authorList>
    </citation>
    <scope>NUCLEOTIDE SEQUENCE [LARGE SCALE GENOMIC DNA]</scope>
    <source>
        <strain evidence="4 5">CECT 8640</strain>
    </source>
</reference>
<comment type="caution">
    <text evidence="4">The sequence shown here is derived from an EMBL/GenBank/DDBJ whole genome shotgun (WGS) entry which is preliminary data.</text>
</comment>
<accession>A0A841CKP8</accession>
<keyword evidence="2" id="KW-0472">Membrane</keyword>
<evidence type="ECO:0000256" key="1">
    <source>
        <dbReference type="SAM" id="MobiDB-lite"/>
    </source>
</evidence>
<evidence type="ECO:0008006" key="6">
    <source>
        <dbReference type="Google" id="ProtNLM"/>
    </source>
</evidence>
<evidence type="ECO:0000256" key="2">
    <source>
        <dbReference type="SAM" id="Phobius"/>
    </source>
</evidence>
<gene>
    <name evidence="4" type="ORF">FHS29_004108</name>
</gene>
<feature type="region of interest" description="Disordered" evidence="1">
    <location>
        <begin position="150"/>
        <end position="190"/>
    </location>
</feature>
<evidence type="ECO:0000256" key="3">
    <source>
        <dbReference type="SAM" id="SignalP"/>
    </source>
</evidence>
<dbReference type="RefSeq" id="WP_184692669.1">
    <property type="nucleotide sequence ID" value="NZ_JACHJN010000006.1"/>
</dbReference>
<keyword evidence="5" id="KW-1185">Reference proteome</keyword>
<feature type="compositionally biased region" description="Low complexity" evidence="1">
    <location>
        <begin position="154"/>
        <end position="190"/>
    </location>
</feature>
<keyword evidence="3" id="KW-0732">Signal</keyword>
<dbReference type="EMBL" id="JACHJN010000006">
    <property type="protein sequence ID" value="MBB5957513.1"/>
    <property type="molecule type" value="Genomic_DNA"/>
</dbReference>
<keyword evidence="2" id="KW-0812">Transmembrane</keyword>